<dbReference type="InterPro" id="IPR018356">
    <property type="entry name" value="Tscrpt_reg_HTH_DeoR_CS"/>
</dbReference>
<dbReference type="InterPro" id="IPR037171">
    <property type="entry name" value="NagB/RpiA_transferase-like"/>
</dbReference>
<dbReference type="AlphaFoldDB" id="A0A512RQK6"/>
<organism evidence="6 7">
    <name type="scientific">Chitinophaga cymbidii</name>
    <dbReference type="NCBI Taxonomy" id="1096750"/>
    <lineage>
        <taxon>Bacteria</taxon>
        <taxon>Pseudomonadati</taxon>
        <taxon>Bacteroidota</taxon>
        <taxon>Chitinophagia</taxon>
        <taxon>Chitinophagales</taxon>
        <taxon>Chitinophagaceae</taxon>
        <taxon>Chitinophaga</taxon>
    </lineage>
</organism>
<accession>A0A512RQK6</accession>
<dbReference type="PANTHER" id="PTHR30363">
    <property type="entry name" value="HTH-TYPE TRANSCRIPTIONAL REGULATOR SRLR-RELATED"/>
    <property type="match status" value="1"/>
</dbReference>
<dbReference type="SMART" id="SM00420">
    <property type="entry name" value="HTH_DEOR"/>
    <property type="match status" value="1"/>
</dbReference>
<keyword evidence="3" id="KW-0238">DNA-binding</keyword>
<dbReference type="InterPro" id="IPR001034">
    <property type="entry name" value="DeoR_HTH"/>
</dbReference>
<dbReference type="PROSITE" id="PS51000">
    <property type="entry name" value="HTH_DEOR_2"/>
    <property type="match status" value="1"/>
</dbReference>
<dbReference type="InterPro" id="IPR014036">
    <property type="entry name" value="DeoR-like_C"/>
</dbReference>
<evidence type="ECO:0000256" key="4">
    <source>
        <dbReference type="ARBA" id="ARBA00023163"/>
    </source>
</evidence>
<dbReference type="Pfam" id="PF08220">
    <property type="entry name" value="HTH_DeoR"/>
    <property type="match status" value="1"/>
</dbReference>
<evidence type="ECO:0000259" key="5">
    <source>
        <dbReference type="PROSITE" id="PS51000"/>
    </source>
</evidence>
<name>A0A512RQK6_9BACT</name>
<evidence type="ECO:0000256" key="2">
    <source>
        <dbReference type="ARBA" id="ARBA00023015"/>
    </source>
</evidence>
<sequence length="248" mass="27434">MLKEERLDYILKKLRTDQKVLQTELSNDLQVSEDTVRRDLESLAQNGLLIKVRGGAIPHSPNPYSFKERIVFHEDDKKVIARKALSLLENGQTIILDGGTSTLSLAKLFPQHLQLRVITNSVPIVVQLMDHPGVEVIFAGGKIVKDSQTVIGMDTIRMFQKVRADIGFLGVCSLHTAVGVTGPDIEETEVKSTIVEASSRVVALATSDKMGTAEHFKICGITDIDTIVTDQPEDELFIPYRQMGLQVL</sequence>
<keyword evidence="4" id="KW-0804">Transcription</keyword>
<comment type="caution">
    <text evidence="6">The sequence shown here is derived from an EMBL/GenBank/DDBJ whole genome shotgun (WGS) entry which is preliminary data.</text>
</comment>
<dbReference type="Gene3D" id="1.10.10.10">
    <property type="entry name" value="Winged helix-like DNA-binding domain superfamily/Winged helix DNA-binding domain"/>
    <property type="match status" value="1"/>
</dbReference>
<dbReference type="SUPFAM" id="SSF46785">
    <property type="entry name" value="Winged helix' DNA-binding domain"/>
    <property type="match status" value="1"/>
</dbReference>
<evidence type="ECO:0000313" key="6">
    <source>
        <dbReference type="EMBL" id="GEP97967.1"/>
    </source>
</evidence>
<dbReference type="InterPro" id="IPR036390">
    <property type="entry name" value="WH_DNA-bd_sf"/>
</dbReference>
<dbReference type="InterPro" id="IPR050313">
    <property type="entry name" value="Carb_Metab_HTH_regulators"/>
</dbReference>
<dbReference type="OrthoDB" id="9798651at2"/>
<keyword evidence="1" id="KW-0678">Repressor</keyword>
<dbReference type="RefSeq" id="WP_146866055.1">
    <property type="nucleotide sequence ID" value="NZ_BKAU01000005.1"/>
</dbReference>
<evidence type="ECO:0000256" key="1">
    <source>
        <dbReference type="ARBA" id="ARBA00022491"/>
    </source>
</evidence>
<dbReference type="InterPro" id="IPR036388">
    <property type="entry name" value="WH-like_DNA-bd_sf"/>
</dbReference>
<dbReference type="Proteomes" id="UP000321436">
    <property type="component" value="Unassembled WGS sequence"/>
</dbReference>
<dbReference type="PANTHER" id="PTHR30363:SF4">
    <property type="entry name" value="GLYCEROL-3-PHOSPHATE REGULON REPRESSOR"/>
    <property type="match status" value="1"/>
</dbReference>
<dbReference type="GO" id="GO:0003677">
    <property type="term" value="F:DNA binding"/>
    <property type="evidence" value="ECO:0007669"/>
    <property type="project" value="UniProtKB-KW"/>
</dbReference>
<proteinExistence type="predicted"/>
<evidence type="ECO:0000313" key="7">
    <source>
        <dbReference type="Proteomes" id="UP000321436"/>
    </source>
</evidence>
<keyword evidence="7" id="KW-1185">Reference proteome</keyword>
<dbReference type="EMBL" id="BKAU01000005">
    <property type="protein sequence ID" value="GEP97967.1"/>
    <property type="molecule type" value="Genomic_DNA"/>
</dbReference>
<dbReference type="SUPFAM" id="SSF100950">
    <property type="entry name" value="NagB/RpiA/CoA transferase-like"/>
    <property type="match status" value="1"/>
</dbReference>
<dbReference type="Pfam" id="PF00455">
    <property type="entry name" value="DeoRC"/>
    <property type="match status" value="1"/>
</dbReference>
<dbReference type="SMART" id="SM01134">
    <property type="entry name" value="DeoRC"/>
    <property type="match status" value="1"/>
</dbReference>
<dbReference type="PROSITE" id="PS00894">
    <property type="entry name" value="HTH_DEOR_1"/>
    <property type="match status" value="1"/>
</dbReference>
<protein>
    <submittedName>
        <fullName evidence="6">DeoR family transcriptional regulator</fullName>
    </submittedName>
</protein>
<evidence type="ECO:0000256" key="3">
    <source>
        <dbReference type="ARBA" id="ARBA00023125"/>
    </source>
</evidence>
<reference evidence="6 7" key="1">
    <citation type="submission" date="2019-07" db="EMBL/GenBank/DDBJ databases">
        <title>Whole genome shotgun sequence of Chitinophaga cymbidii NBRC 109752.</title>
        <authorList>
            <person name="Hosoyama A."/>
            <person name="Uohara A."/>
            <person name="Ohji S."/>
            <person name="Ichikawa N."/>
        </authorList>
    </citation>
    <scope>NUCLEOTIDE SEQUENCE [LARGE SCALE GENOMIC DNA]</scope>
    <source>
        <strain evidence="6 7">NBRC 109752</strain>
    </source>
</reference>
<dbReference type="PRINTS" id="PR00037">
    <property type="entry name" value="HTHLACR"/>
</dbReference>
<keyword evidence="2" id="KW-0805">Transcription regulation</keyword>
<dbReference type="GO" id="GO:0003700">
    <property type="term" value="F:DNA-binding transcription factor activity"/>
    <property type="evidence" value="ECO:0007669"/>
    <property type="project" value="InterPro"/>
</dbReference>
<gene>
    <name evidence="6" type="ORF">CCY01nite_42270</name>
</gene>
<feature type="domain" description="HTH deoR-type" evidence="5">
    <location>
        <begin position="3"/>
        <end position="58"/>
    </location>
</feature>